<dbReference type="GO" id="GO:0008270">
    <property type="term" value="F:zinc ion binding"/>
    <property type="evidence" value="ECO:0007669"/>
    <property type="project" value="InterPro"/>
</dbReference>
<feature type="repeat" description="ANK" evidence="8">
    <location>
        <begin position="174"/>
        <end position="206"/>
    </location>
</feature>
<dbReference type="Pfam" id="PF12796">
    <property type="entry name" value="Ank_2"/>
    <property type="match status" value="4"/>
</dbReference>
<keyword evidence="6" id="KW-0804">Transcription</keyword>
<dbReference type="PROSITE" id="PS50088">
    <property type="entry name" value="ANK_REPEAT"/>
    <property type="match status" value="7"/>
</dbReference>
<dbReference type="SUPFAM" id="SSF48403">
    <property type="entry name" value="Ankyrin repeat"/>
    <property type="match status" value="2"/>
</dbReference>
<dbReference type="Proteomes" id="UP000522262">
    <property type="component" value="Unassembled WGS sequence"/>
</dbReference>
<dbReference type="InterPro" id="IPR036770">
    <property type="entry name" value="Ankyrin_rpt-contain_sf"/>
</dbReference>
<evidence type="ECO:0000259" key="10">
    <source>
        <dbReference type="SMART" id="SM00906"/>
    </source>
</evidence>
<proteinExistence type="predicted"/>
<dbReference type="InterPro" id="IPR052202">
    <property type="entry name" value="Yeast_MetPath_Reg"/>
</dbReference>
<name>A0A8H5JP29_9HYPO</name>
<dbReference type="Pfam" id="PF04082">
    <property type="entry name" value="Fungal_trans"/>
    <property type="match status" value="1"/>
</dbReference>
<evidence type="ECO:0000256" key="8">
    <source>
        <dbReference type="PROSITE-ProRule" id="PRU00023"/>
    </source>
</evidence>
<evidence type="ECO:0000313" key="11">
    <source>
        <dbReference type="EMBL" id="KAF5558131.1"/>
    </source>
</evidence>
<keyword evidence="12" id="KW-1185">Reference proteome</keyword>
<dbReference type="Pfam" id="PF13637">
    <property type="entry name" value="Ank_4"/>
    <property type="match status" value="1"/>
</dbReference>
<accession>A0A8H5JP29</accession>
<dbReference type="PANTHER" id="PTHR47782:SF12">
    <property type="entry name" value="ZN(II)2CYS6 TRANSCRIPTION FACTOR (EUROFUNG)"/>
    <property type="match status" value="1"/>
</dbReference>
<evidence type="ECO:0000256" key="1">
    <source>
        <dbReference type="ARBA" id="ARBA00004123"/>
    </source>
</evidence>
<dbReference type="InterPro" id="IPR007219">
    <property type="entry name" value="XnlR_reg_dom"/>
</dbReference>
<dbReference type="PANTHER" id="PTHR47782">
    <property type="entry name" value="ZN(II)2CYS6 TRANSCRIPTION FACTOR (EUROFUNG)-RELATED"/>
    <property type="match status" value="1"/>
</dbReference>
<keyword evidence="5" id="KW-0238">DNA-binding</keyword>
<feature type="domain" description="Xylanolytic transcriptional activator regulatory" evidence="10">
    <location>
        <begin position="864"/>
        <end position="939"/>
    </location>
</feature>
<dbReference type="CDD" id="cd12148">
    <property type="entry name" value="fungal_TF_MHR"/>
    <property type="match status" value="1"/>
</dbReference>
<dbReference type="AlphaFoldDB" id="A0A8H5JP29"/>
<feature type="repeat" description="ANK" evidence="8">
    <location>
        <begin position="41"/>
        <end position="73"/>
    </location>
</feature>
<evidence type="ECO:0000256" key="9">
    <source>
        <dbReference type="SAM" id="Phobius"/>
    </source>
</evidence>
<dbReference type="InterPro" id="IPR036864">
    <property type="entry name" value="Zn2-C6_fun-type_DNA-bd_sf"/>
</dbReference>
<dbReference type="CDD" id="cd14723">
    <property type="entry name" value="ZIP_Ppr1"/>
    <property type="match status" value="1"/>
</dbReference>
<feature type="transmembrane region" description="Helical" evidence="9">
    <location>
        <begin position="1092"/>
        <end position="1112"/>
    </location>
</feature>
<keyword evidence="9" id="KW-1133">Transmembrane helix</keyword>
<keyword evidence="7" id="KW-0539">Nucleus</keyword>
<evidence type="ECO:0000313" key="12">
    <source>
        <dbReference type="Proteomes" id="UP000522262"/>
    </source>
</evidence>
<feature type="repeat" description="ANK" evidence="8">
    <location>
        <begin position="74"/>
        <end position="106"/>
    </location>
</feature>
<reference evidence="11 12" key="1">
    <citation type="submission" date="2020-05" db="EMBL/GenBank/DDBJ databases">
        <title>Identification and distribution of gene clusters putatively required for synthesis of sphingolipid metabolism inhibitors in phylogenetically diverse species of the filamentous fungus Fusarium.</title>
        <authorList>
            <person name="Kim H.-S."/>
            <person name="Busman M."/>
            <person name="Brown D.W."/>
            <person name="Divon H."/>
            <person name="Uhlig S."/>
            <person name="Proctor R.H."/>
        </authorList>
    </citation>
    <scope>NUCLEOTIDE SEQUENCE [LARGE SCALE GENOMIC DNA]</scope>
    <source>
        <strain evidence="11 12">NRRL 53147</strain>
    </source>
</reference>
<dbReference type="SMART" id="SM00248">
    <property type="entry name" value="ANK"/>
    <property type="match status" value="13"/>
</dbReference>
<dbReference type="EMBL" id="JAAOAM010000012">
    <property type="protein sequence ID" value="KAF5558131.1"/>
    <property type="molecule type" value="Genomic_DNA"/>
</dbReference>
<keyword evidence="9" id="KW-0472">Membrane</keyword>
<dbReference type="InterPro" id="IPR002110">
    <property type="entry name" value="Ankyrin_rpt"/>
</dbReference>
<feature type="repeat" description="ANK" evidence="8">
    <location>
        <begin position="308"/>
        <end position="340"/>
    </location>
</feature>
<evidence type="ECO:0000256" key="2">
    <source>
        <dbReference type="ARBA" id="ARBA00022723"/>
    </source>
</evidence>
<gene>
    <name evidence="11" type="ORF">FMEXI_498</name>
</gene>
<keyword evidence="8" id="KW-0040">ANK repeat</keyword>
<dbReference type="Gene3D" id="1.25.40.20">
    <property type="entry name" value="Ankyrin repeat-containing domain"/>
    <property type="match status" value="4"/>
</dbReference>
<feature type="repeat" description="ANK" evidence="8">
    <location>
        <begin position="374"/>
        <end position="406"/>
    </location>
</feature>
<dbReference type="GO" id="GO:0005634">
    <property type="term" value="C:nucleus"/>
    <property type="evidence" value="ECO:0007669"/>
    <property type="project" value="UniProtKB-SubCell"/>
</dbReference>
<dbReference type="GO" id="GO:0045944">
    <property type="term" value="P:positive regulation of transcription by RNA polymerase II"/>
    <property type="evidence" value="ECO:0007669"/>
    <property type="project" value="TreeGrafter"/>
</dbReference>
<dbReference type="PRINTS" id="PR01415">
    <property type="entry name" value="ANKYRIN"/>
</dbReference>
<evidence type="ECO:0000256" key="4">
    <source>
        <dbReference type="ARBA" id="ARBA00023015"/>
    </source>
</evidence>
<keyword evidence="2" id="KW-0479">Metal-binding</keyword>
<evidence type="ECO:0000256" key="7">
    <source>
        <dbReference type="ARBA" id="ARBA00023242"/>
    </source>
</evidence>
<dbReference type="SMART" id="SM00906">
    <property type="entry name" value="Fungal_trans"/>
    <property type="match status" value="1"/>
</dbReference>
<dbReference type="GO" id="GO:0006351">
    <property type="term" value="P:DNA-templated transcription"/>
    <property type="evidence" value="ECO:0007669"/>
    <property type="project" value="InterPro"/>
</dbReference>
<organism evidence="11 12">
    <name type="scientific">Fusarium mexicanum</name>
    <dbReference type="NCBI Taxonomy" id="751941"/>
    <lineage>
        <taxon>Eukaryota</taxon>
        <taxon>Fungi</taxon>
        <taxon>Dikarya</taxon>
        <taxon>Ascomycota</taxon>
        <taxon>Pezizomycotina</taxon>
        <taxon>Sordariomycetes</taxon>
        <taxon>Hypocreomycetidae</taxon>
        <taxon>Hypocreales</taxon>
        <taxon>Nectriaceae</taxon>
        <taxon>Fusarium</taxon>
        <taxon>Fusarium fujikuroi species complex</taxon>
    </lineage>
</organism>
<sequence>MSMELCAWDDPLIVAAVNGDIKELGNQLDAGRSVDARDLQNGRTLLIWATLGGHDDAVNLLLRRSANPHSQDLRNRTALLHAVANGHEAITGRLITAGAKTDAIDDACYTALMLATISGSSNLVARLLVLGANVDTKEWRHEKNALLYAAEHGFEKCVELLLNAGAEVDFVDKSGRTSLSWAAGNGHANIVNLLLQKGANPNMKDNDLERTPFLWSIKNEQLAVIEILKEKSPPELGYGLMPRPVPATSPRLEEIQQRYKAVKSDFDWRKTSGGDLLLWALGAQDKIEEDDIRFLIEQGADVNVNNDDGTSVLLQACWSGYGKVVSLLIEKGVDPNVADKDGHTPLASAAGAGHKEIVQSLLDHDVDIDPVDEEEATPMLAAAWGEHSEIVLMLIDKGADPNAEDVNGNQALSLGSKSGDLGFVRALVNKGALPDSALMDAVAANHMDIVKFLIEHGATSYSYGNCEFTPLVLAASHGKTEIMKIFLGMSSDDPKTKIHQIWRALVEACDEGEVEVVKLLLKYKPFDGMDKPDDQPMFYARLRSEDTIVDLLKPYYATTAQSMTLIPPAVPSNTQQCDGQIPKCQNCEKSGRECLVEDPATGLFRPRDYMQSLETRVAYLEGLLQQARPDVALDHLMGLEKDSSSFSPSAATPFVGPPESEYVGNGQRDASAEAEDARNQLSTDVALLCLTTASKEPHYFGPSSAVSFSRIISTAIDLPKRSQASTIRFEHGGFLDWNCPQPFAVSFPSPPLGTALSQAYFGNIHAQYPFLHEPTFRFWEEQCFKADLSGNLSAAGDMAQFFVWMVYATASLALGPAHYDTAESYYKMALKHQPIILELDSIESIQSLLSCAVYSIRSPAGGSLWKSSGLAIRYCIQLGYHRSASRFRRNANPLIAEMSKRCFWAAYDIDRVASFILGRPVGIPDDCIDAELPLDIDDDKINALGLSQNPRVSPDESPTNMTGAIHVIKLRRLWSKIGNTIYPAMTQSPVNQEVAKKPLMDQLRAELEAWHSEVPYAPDTTGLDPLSVFASREWFRLAYDHSILILYRHWITHKALPGEEDSVEEALECCMQKAKELCLLYRRLFQYQSLQFTWGSLHILFLGGLTYLYCIWKSAKVRQATKRMDIINTCMACNTALVIIAERWSKAVPYRDIFEVLSERTISLVCGDGSLSQGANRASHASDRNQSVEPQAVEDWALEIGADDIPIDSEWFVQELLQGMSNNEA</sequence>
<dbReference type="GO" id="GO:0043565">
    <property type="term" value="F:sequence-specific DNA binding"/>
    <property type="evidence" value="ECO:0007669"/>
    <property type="project" value="TreeGrafter"/>
</dbReference>
<keyword evidence="9" id="KW-0812">Transmembrane</keyword>
<keyword evidence="3" id="KW-0862">Zinc</keyword>
<dbReference type="InterPro" id="IPR001138">
    <property type="entry name" value="Zn2Cys6_DnaBD"/>
</dbReference>
<comment type="caution">
    <text evidence="11">The sequence shown here is derived from an EMBL/GenBank/DDBJ whole genome shotgun (WGS) entry which is preliminary data.</text>
</comment>
<dbReference type="GO" id="GO:0000981">
    <property type="term" value="F:DNA-binding transcription factor activity, RNA polymerase II-specific"/>
    <property type="evidence" value="ECO:0007669"/>
    <property type="project" value="InterPro"/>
</dbReference>
<dbReference type="Gene3D" id="4.10.240.10">
    <property type="entry name" value="Zn(2)-C6 fungal-type DNA-binding domain"/>
    <property type="match status" value="1"/>
</dbReference>
<comment type="subcellular location">
    <subcellularLocation>
        <location evidence="1">Nucleus</location>
    </subcellularLocation>
</comment>
<evidence type="ECO:0000256" key="6">
    <source>
        <dbReference type="ARBA" id="ARBA00023163"/>
    </source>
</evidence>
<dbReference type="PROSITE" id="PS50297">
    <property type="entry name" value="ANK_REP_REGION"/>
    <property type="match status" value="6"/>
</dbReference>
<protein>
    <submittedName>
        <fullName evidence="11">Transcription activator acu-15</fullName>
    </submittedName>
</protein>
<feature type="repeat" description="ANK" evidence="8">
    <location>
        <begin position="341"/>
        <end position="373"/>
    </location>
</feature>
<evidence type="ECO:0000256" key="3">
    <source>
        <dbReference type="ARBA" id="ARBA00022833"/>
    </source>
</evidence>
<keyword evidence="4" id="KW-0805">Transcription regulation</keyword>
<evidence type="ECO:0000256" key="5">
    <source>
        <dbReference type="ARBA" id="ARBA00023125"/>
    </source>
</evidence>
<dbReference type="CDD" id="cd00067">
    <property type="entry name" value="GAL4"/>
    <property type="match status" value="1"/>
</dbReference>
<feature type="repeat" description="ANK" evidence="8">
    <location>
        <begin position="141"/>
        <end position="173"/>
    </location>
</feature>